<name>A0A161ZFU2_PSEFL</name>
<evidence type="ECO:0000313" key="1">
    <source>
        <dbReference type="EMBL" id="KZN20742.1"/>
    </source>
</evidence>
<dbReference type="EMBL" id="LUKJ01000002">
    <property type="protein sequence ID" value="KZN20742.1"/>
    <property type="molecule type" value="Genomic_DNA"/>
</dbReference>
<dbReference type="RefSeq" id="WP_063340787.1">
    <property type="nucleotide sequence ID" value="NZ_LUKJ01000002.1"/>
</dbReference>
<comment type="caution">
    <text evidence="1">The sequence shown here is derived from an EMBL/GenBank/DDBJ whole genome shotgun (WGS) entry which is preliminary data.</text>
</comment>
<dbReference type="Proteomes" id="UP000076489">
    <property type="component" value="Unassembled WGS sequence"/>
</dbReference>
<proteinExistence type="predicted"/>
<dbReference type="AlphaFoldDB" id="A0A161ZFU2"/>
<sequence length="85" mass="9973">MLNIFTTWKAERIQSARRRLNACWSSIPNLGIEYVEQIYRNIQRSLAGLESGATVLDVFTVTRHVRALEKLIYHEKKLKEIDGRR</sequence>
<evidence type="ECO:0000313" key="2">
    <source>
        <dbReference type="Proteomes" id="UP000076489"/>
    </source>
</evidence>
<reference evidence="2" key="1">
    <citation type="submission" date="2016-03" db="EMBL/GenBank/DDBJ databases">
        <authorList>
            <person name="Ray J."/>
            <person name="Price M."/>
            <person name="Deutschbauer A."/>
        </authorList>
    </citation>
    <scope>NUCLEOTIDE SEQUENCE [LARGE SCALE GENOMIC DNA]</scope>
    <source>
        <strain evidence="2">FW300-N1B4</strain>
    </source>
</reference>
<protein>
    <submittedName>
        <fullName evidence="1">Uncharacterized protein</fullName>
    </submittedName>
</protein>
<accession>A0A161ZFU2</accession>
<reference evidence="1 2" key="2">
    <citation type="journal article" date="2018" name="Nature">
        <title>Mutant phenotypes for thousands of bacterial genes of unknown function.</title>
        <authorList>
            <person name="Price M.N."/>
            <person name="Wetmore K.M."/>
            <person name="Waters R.J."/>
            <person name="Callaghan M."/>
            <person name="Ray J."/>
            <person name="Liu H."/>
            <person name="Kuehl J.V."/>
            <person name="Melnyk R.A."/>
            <person name="Lamson J.S."/>
            <person name="Suh Y."/>
            <person name="Carlson H.K."/>
            <person name="Esquivel Z."/>
            <person name="Sadeeshkumar H."/>
            <person name="Chakraborty R."/>
            <person name="Zane G.M."/>
            <person name="Rubin B.E."/>
            <person name="Wall J.D."/>
            <person name="Visel A."/>
            <person name="Bristow J."/>
            <person name="Blow M.J."/>
            <person name="Arkin A.P."/>
            <person name="Deutschbauer A.M."/>
        </authorList>
    </citation>
    <scope>NUCLEOTIDE SEQUENCE [LARGE SCALE GENOMIC DNA]</scope>
    <source>
        <strain evidence="1 2">FW300-N1B4</strain>
    </source>
</reference>
<gene>
    <name evidence="1" type="ORF">A1D17_04145</name>
</gene>
<organism evidence="1 2">
    <name type="scientific">Pseudomonas fluorescens</name>
    <dbReference type="NCBI Taxonomy" id="294"/>
    <lineage>
        <taxon>Bacteria</taxon>
        <taxon>Pseudomonadati</taxon>
        <taxon>Pseudomonadota</taxon>
        <taxon>Gammaproteobacteria</taxon>
        <taxon>Pseudomonadales</taxon>
        <taxon>Pseudomonadaceae</taxon>
        <taxon>Pseudomonas</taxon>
    </lineage>
</organism>